<reference evidence="2" key="1">
    <citation type="submission" date="2025-08" db="UniProtKB">
        <authorList>
            <consortium name="Ensembl"/>
        </authorList>
    </citation>
    <scope>IDENTIFICATION</scope>
</reference>
<evidence type="ECO:0000313" key="2">
    <source>
        <dbReference type="Ensembl" id="ENSHBUP00000005901.1"/>
    </source>
</evidence>
<accession>A0A3Q3BTQ6</accession>
<keyword evidence="1" id="KW-0472">Membrane</keyword>
<dbReference type="AlphaFoldDB" id="A0A3Q3BTQ6"/>
<feature type="transmembrane region" description="Helical" evidence="1">
    <location>
        <begin position="53"/>
        <end position="75"/>
    </location>
</feature>
<keyword evidence="1" id="KW-1133">Transmembrane helix</keyword>
<feature type="transmembrane region" description="Helical" evidence="1">
    <location>
        <begin position="218"/>
        <end position="244"/>
    </location>
</feature>
<evidence type="ECO:0000313" key="3">
    <source>
        <dbReference type="Proteomes" id="UP000264840"/>
    </source>
</evidence>
<keyword evidence="3" id="KW-1185">Reference proteome</keyword>
<dbReference type="Ensembl" id="ENSHBUT00000006218.1">
    <property type="protein sequence ID" value="ENSHBUP00000005901.1"/>
    <property type="gene ID" value="ENSHBUG00000007288.1"/>
</dbReference>
<organism evidence="2 3">
    <name type="scientific">Haplochromis burtoni</name>
    <name type="common">Burton's mouthbrooder</name>
    <name type="synonym">Chromis burtoni</name>
    <dbReference type="NCBI Taxonomy" id="8153"/>
    <lineage>
        <taxon>Eukaryota</taxon>
        <taxon>Metazoa</taxon>
        <taxon>Chordata</taxon>
        <taxon>Craniata</taxon>
        <taxon>Vertebrata</taxon>
        <taxon>Euteleostomi</taxon>
        <taxon>Actinopterygii</taxon>
        <taxon>Neopterygii</taxon>
        <taxon>Teleostei</taxon>
        <taxon>Neoteleostei</taxon>
        <taxon>Acanthomorphata</taxon>
        <taxon>Ovalentaria</taxon>
        <taxon>Cichlomorphae</taxon>
        <taxon>Cichliformes</taxon>
        <taxon>Cichlidae</taxon>
        <taxon>African cichlids</taxon>
        <taxon>Pseudocrenilabrinae</taxon>
        <taxon>Haplochromini</taxon>
        <taxon>Haplochromis</taxon>
    </lineage>
</organism>
<dbReference type="OMA" id="SICVMIH"/>
<keyword evidence="1" id="KW-0812">Transmembrane</keyword>
<evidence type="ECO:0000256" key="1">
    <source>
        <dbReference type="SAM" id="Phobius"/>
    </source>
</evidence>
<proteinExistence type="predicted"/>
<dbReference type="GeneTree" id="ENSGT00940000166295"/>
<reference evidence="2" key="2">
    <citation type="submission" date="2025-09" db="UniProtKB">
        <authorList>
            <consortium name="Ensembl"/>
        </authorList>
    </citation>
    <scope>IDENTIFICATION</scope>
</reference>
<name>A0A3Q3BTQ6_HAPBU</name>
<feature type="transmembrane region" description="Helical" evidence="1">
    <location>
        <begin position="123"/>
        <end position="146"/>
    </location>
</feature>
<evidence type="ECO:0008006" key="4">
    <source>
        <dbReference type="Google" id="ProtNLM"/>
    </source>
</evidence>
<feature type="transmembrane region" description="Helical" evidence="1">
    <location>
        <begin position="189"/>
        <end position="212"/>
    </location>
</feature>
<dbReference type="Proteomes" id="UP000264840">
    <property type="component" value="Unplaced"/>
</dbReference>
<feature type="transmembrane region" description="Helical" evidence="1">
    <location>
        <begin position="152"/>
        <end position="177"/>
    </location>
</feature>
<feature type="transmembrane region" description="Helical" evidence="1">
    <location>
        <begin position="81"/>
        <end position="102"/>
    </location>
</feature>
<protein>
    <recommendedName>
        <fullName evidence="4">G-protein coupled receptors family 1 profile domain-containing protein</fullName>
    </recommendedName>
</protein>
<dbReference type="STRING" id="8153.ENSHBUP00000005901"/>
<sequence length="276" mass="31244">VVITQSAGSLLKLEANIHSLPEWCTASVSAPLCLWKCNFNMYFLQVRRVKVPIISYTNLLISNLIQMCIMIAWVARVERSICVMIHVSCAMASLYFKMCIALERYPSVYLDVYECCFLMESIIIVRNIPFCTVIIIICSVPLAIILKEFVRLIIYALLPAPMSIFCLAWTFTALPAATSVPTEDKRRSLGTLALLFFNYFVMILPTLIFPILDFLADINLFCLFIPVSILFLLCPFVDLILFLFMQKGCIDKLLVCLCCCSMNITVSDVAADYHCD</sequence>